<dbReference type="Proteomes" id="UP000036045">
    <property type="component" value="Unassembled WGS sequence"/>
</dbReference>
<accession>A0A0J1II37</accession>
<name>A0A0J1II37_NIACI</name>
<protein>
    <submittedName>
        <fullName evidence="1">Uncharacterized protein</fullName>
    </submittedName>
</protein>
<keyword evidence="3" id="KW-1185">Reference proteome</keyword>
<sequence length="61" mass="7201">MDYQNLLLICLFELYDITVKYAGDSGKNLYLVFDKMTITENELIKYCNEWIRGIIGIVFEN</sequence>
<dbReference type="EMBL" id="LDPH01000015">
    <property type="protein sequence ID" value="KLV25592.1"/>
    <property type="molecule type" value="Genomic_DNA"/>
</dbReference>
<evidence type="ECO:0000313" key="2">
    <source>
        <dbReference type="EMBL" id="MBR8669619.1"/>
    </source>
</evidence>
<reference evidence="1 3" key="1">
    <citation type="submission" date="2015-05" db="EMBL/GenBank/DDBJ databases">
        <title>Whole genome sequence and identification of bacterial endophytes from Costus igneus.</title>
        <authorList>
            <person name="Lee Y.P."/>
            <person name="Gan H.M."/>
            <person name="Eng W."/>
            <person name="Wheatley M.S."/>
            <person name="Caraballo A."/>
            <person name="Polter S."/>
            <person name="Savka M.A."/>
            <person name="Hudson A.O."/>
        </authorList>
    </citation>
    <scope>NUCLEOTIDE SEQUENCE [LARGE SCALE GENOMIC DNA]</scope>
    <source>
        <strain evidence="1 3">RIT379</strain>
    </source>
</reference>
<dbReference type="PATRIC" id="fig|1397.4.peg.1315"/>
<organism evidence="1 3">
    <name type="scientific">Niallia circulans</name>
    <name type="common">Bacillus circulans</name>
    <dbReference type="NCBI Taxonomy" id="1397"/>
    <lineage>
        <taxon>Bacteria</taxon>
        <taxon>Bacillati</taxon>
        <taxon>Bacillota</taxon>
        <taxon>Bacilli</taxon>
        <taxon>Bacillales</taxon>
        <taxon>Bacillaceae</taxon>
        <taxon>Niallia</taxon>
    </lineage>
</organism>
<dbReference type="OrthoDB" id="2971286at2"/>
<dbReference type="AlphaFoldDB" id="A0A0J1II37"/>
<evidence type="ECO:0000313" key="3">
    <source>
        <dbReference type="Proteomes" id="UP000036045"/>
    </source>
</evidence>
<dbReference type="RefSeq" id="WP_047943225.1">
    <property type="nucleotide sequence ID" value="NZ_JAGTPX020000007.1"/>
</dbReference>
<gene>
    <name evidence="1" type="ORF">ABW02_15630</name>
    <name evidence="2" type="ORF">KD144_08695</name>
</gene>
<comment type="caution">
    <text evidence="1">The sequence shown here is derived from an EMBL/GenBank/DDBJ whole genome shotgun (WGS) entry which is preliminary data.</text>
</comment>
<dbReference type="EMBL" id="JAGTPX010000006">
    <property type="protein sequence ID" value="MBR8669619.1"/>
    <property type="molecule type" value="Genomic_DNA"/>
</dbReference>
<evidence type="ECO:0000313" key="1">
    <source>
        <dbReference type="EMBL" id="KLV25592.1"/>
    </source>
</evidence>
<reference evidence="2" key="2">
    <citation type="submission" date="2021-04" db="EMBL/GenBank/DDBJ databases">
        <title>Genomic analysis of electroactive and textile dye degrading Bacillus circulans strain: DC10 isolated from constructed wetland-microbial fuel cells treating textile dye wastewaters.</title>
        <authorList>
            <person name="Patel D.U."/>
            <person name="Desai C.R."/>
        </authorList>
    </citation>
    <scope>NUCLEOTIDE SEQUENCE</scope>
    <source>
        <strain evidence="2">DC10</strain>
    </source>
</reference>
<proteinExistence type="predicted"/>